<dbReference type="AlphaFoldDB" id="A0AAV6II65"/>
<protein>
    <recommendedName>
        <fullName evidence="1">ACT-like domain-containing protein</fullName>
    </recommendedName>
</protein>
<organism evidence="2 3">
    <name type="scientific">Rhododendron griersonianum</name>
    <dbReference type="NCBI Taxonomy" id="479676"/>
    <lineage>
        <taxon>Eukaryota</taxon>
        <taxon>Viridiplantae</taxon>
        <taxon>Streptophyta</taxon>
        <taxon>Embryophyta</taxon>
        <taxon>Tracheophyta</taxon>
        <taxon>Spermatophyta</taxon>
        <taxon>Magnoliopsida</taxon>
        <taxon>eudicotyledons</taxon>
        <taxon>Gunneridae</taxon>
        <taxon>Pentapetalae</taxon>
        <taxon>asterids</taxon>
        <taxon>Ericales</taxon>
        <taxon>Ericaceae</taxon>
        <taxon>Ericoideae</taxon>
        <taxon>Rhodoreae</taxon>
        <taxon>Rhododendron</taxon>
    </lineage>
</organism>
<dbReference type="Pfam" id="PF00585">
    <property type="entry name" value="Thr_dehydrat_C"/>
    <property type="match status" value="1"/>
</dbReference>
<keyword evidence="3" id="KW-1185">Reference proteome</keyword>
<dbReference type="Proteomes" id="UP000823749">
    <property type="component" value="Chromosome 10"/>
</dbReference>
<accession>A0AAV6II65</accession>
<comment type="caution">
    <text evidence="2">The sequence shown here is derived from an EMBL/GenBank/DDBJ whole genome shotgun (WGS) entry which is preliminary data.</text>
</comment>
<reference evidence="2" key="1">
    <citation type="submission" date="2020-08" db="EMBL/GenBank/DDBJ databases">
        <title>Plant Genome Project.</title>
        <authorList>
            <person name="Zhang R.-G."/>
        </authorList>
    </citation>
    <scope>NUCLEOTIDE SEQUENCE</scope>
    <source>
        <strain evidence="2">WSP0</strain>
        <tissue evidence="2">Leaf</tissue>
    </source>
</reference>
<dbReference type="InterPro" id="IPR001721">
    <property type="entry name" value="TD_ACT-like"/>
</dbReference>
<dbReference type="InterPro" id="IPR045865">
    <property type="entry name" value="ACT-like_dom_sf"/>
</dbReference>
<sequence length="102" mass="11872">MAEKQVTPGQEAVMGSKPNKVLDAMMHRRKELRCWFFLPERHDLIIFLAAFSSRWDISFCHYHRQGETTGATLLIGIQVAGTKKDEFWDHVKKLGYEYTVID</sequence>
<gene>
    <name evidence="2" type="ORF">RHGRI_028435</name>
</gene>
<evidence type="ECO:0000259" key="1">
    <source>
        <dbReference type="Pfam" id="PF00585"/>
    </source>
</evidence>
<proteinExistence type="predicted"/>
<dbReference type="InterPro" id="IPR038110">
    <property type="entry name" value="TD_ACT-like_sf"/>
</dbReference>
<evidence type="ECO:0000313" key="3">
    <source>
        <dbReference type="Proteomes" id="UP000823749"/>
    </source>
</evidence>
<feature type="domain" description="ACT-like" evidence="1">
    <location>
        <begin position="27"/>
        <end position="99"/>
    </location>
</feature>
<dbReference type="SUPFAM" id="SSF55021">
    <property type="entry name" value="ACT-like"/>
    <property type="match status" value="1"/>
</dbReference>
<evidence type="ECO:0000313" key="2">
    <source>
        <dbReference type="EMBL" id="KAG5527525.1"/>
    </source>
</evidence>
<name>A0AAV6II65_9ERIC</name>
<dbReference type="EMBL" id="JACTNZ010000010">
    <property type="protein sequence ID" value="KAG5527525.1"/>
    <property type="molecule type" value="Genomic_DNA"/>
</dbReference>
<dbReference type="Gene3D" id="3.40.1020.10">
    <property type="entry name" value="Biosynthetic Threonine Deaminase, Domain 3"/>
    <property type="match status" value="1"/>
</dbReference>